<reference evidence="1 2" key="1">
    <citation type="submission" date="2019-05" db="EMBL/GenBank/DDBJ databases">
        <title>Emergence of the Ug99 lineage of the wheat stem rust pathogen through somatic hybridization.</title>
        <authorList>
            <person name="Li F."/>
            <person name="Upadhyaya N.M."/>
            <person name="Sperschneider J."/>
            <person name="Matny O."/>
            <person name="Nguyen-Phuc H."/>
            <person name="Mago R."/>
            <person name="Raley C."/>
            <person name="Miller M.E."/>
            <person name="Silverstein K.A.T."/>
            <person name="Henningsen E."/>
            <person name="Hirsch C.D."/>
            <person name="Visser B."/>
            <person name="Pretorius Z.A."/>
            <person name="Steffenson B.J."/>
            <person name="Schwessinger B."/>
            <person name="Dodds P.N."/>
            <person name="Figueroa M."/>
        </authorList>
    </citation>
    <scope>NUCLEOTIDE SEQUENCE [LARGE SCALE GENOMIC DNA]</scope>
    <source>
        <strain evidence="1 2">Ug99</strain>
    </source>
</reference>
<gene>
    <name evidence="1" type="ORF">PGTUg99_009234</name>
</gene>
<evidence type="ECO:0000313" key="1">
    <source>
        <dbReference type="EMBL" id="KAA1130923.1"/>
    </source>
</evidence>
<dbReference type="Proteomes" id="UP000325313">
    <property type="component" value="Unassembled WGS sequence"/>
</dbReference>
<name>A0A5B0S1H8_PUCGR</name>
<accession>A0A5B0S1H8</accession>
<proteinExistence type="predicted"/>
<dbReference type="EMBL" id="VDEP01000105">
    <property type="protein sequence ID" value="KAA1130923.1"/>
    <property type="molecule type" value="Genomic_DNA"/>
</dbReference>
<sequence length="210" mass="23255">MTNRQLTLLKYSLEDFTSSRITTRRPMAVVEPVRLKDQELREAIERLVPSKNSCGRIIQYQNVARGLTRVVVAVFLSDGNGKIEISSFSSFTDSLKLICQASSVGKPRAAGMSDRLVKKATNYTARELSGCLGDQKRRTRKKWSAMLIDSFQRSHHQSLNSCQRCCSRKGTAKGDKAHTNRGAGLAVVCFVRAARPCSDAKEPGVPDIMC</sequence>
<dbReference type="AlphaFoldDB" id="A0A5B0S1H8"/>
<protein>
    <submittedName>
        <fullName evidence="1">Uncharacterized protein</fullName>
    </submittedName>
</protein>
<comment type="caution">
    <text evidence="1">The sequence shown here is derived from an EMBL/GenBank/DDBJ whole genome shotgun (WGS) entry which is preliminary data.</text>
</comment>
<evidence type="ECO:0000313" key="2">
    <source>
        <dbReference type="Proteomes" id="UP000325313"/>
    </source>
</evidence>
<organism evidence="1 2">
    <name type="scientific">Puccinia graminis f. sp. tritici</name>
    <dbReference type="NCBI Taxonomy" id="56615"/>
    <lineage>
        <taxon>Eukaryota</taxon>
        <taxon>Fungi</taxon>
        <taxon>Dikarya</taxon>
        <taxon>Basidiomycota</taxon>
        <taxon>Pucciniomycotina</taxon>
        <taxon>Pucciniomycetes</taxon>
        <taxon>Pucciniales</taxon>
        <taxon>Pucciniaceae</taxon>
        <taxon>Puccinia</taxon>
    </lineage>
</organism>